<dbReference type="AlphaFoldDB" id="A0A842YK57"/>
<protein>
    <submittedName>
        <fullName evidence="1">TIGR04165 family Cys-rich peptide</fullName>
    </submittedName>
</protein>
<comment type="caution">
    <text evidence="1">The sequence shown here is derived from an EMBL/GenBank/DDBJ whole genome shotgun (WGS) entry which is preliminary data.</text>
</comment>
<reference evidence="1" key="1">
    <citation type="submission" date="2018-06" db="EMBL/GenBank/DDBJ databases">
        <title>Draft genome sequence of Methanothermobacter thermautotrophicus Strain WHS, a thermophilic, hydrogenotrophic methanogen isolated from Washburn Hot Springs in Yellowstone National Park, USA.</title>
        <authorList>
            <person name="Mckay L.J."/>
            <person name="Klingelsmith K."/>
            <person name="Inskeep W.P."/>
            <person name="Fields M.W."/>
        </authorList>
    </citation>
    <scope>NUCLEOTIDE SEQUENCE</scope>
    <source>
        <strain evidence="1">WHS</strain>
    </source>
</reference>
<dbReference type="RefSeq" id="WP_192961114.1">
    <property type="nucleotide sequence ID" value="NZ_QKOF01000001.1"/>
</dbReference>
<evidence type="ECO:0000313" key="1">
    <source>
        <dbReference type="EMBL" id="MBE2899317.1"/>
    </source>
</evidence>
<proteinExistence type="predicted"/>
<dbReference type="Proteomes" id="UP000646659">
    <property type="component" value="Unassembled WGS sequence"/>
</dbReference>
<organism evidence="1 2">
    <name type="scientific">Methanothermobacter thermautotrophicus</name>
    <name type="common">Methanobacterium thermoformicicum</name>
    <dbReference type="NCBI Taxonomy" id="145262"/>
    <lineage>
        <taxon>Archaea</taxon>
        <taxon>Methanobacteriati</taxon>
        <taxon>Methanobacteriota</taxon>
        <taxon>Methanomada group</taxon>
        <taxon>Methanobacteria</taxon>
        <taxon>Methanobacteriales</taxon>
        <taxon>Methanobacteriaceae</taxon>
        <taxon>Methanothermobacter</taxon>
    </lineage>
</organism>
<evidence type="ECO:0000313" key="2">
    <source>
        <dbReference type="Proteomes" id="UP000646659"/>
    </source>
</evidence>
<gene>
    <name evidence="1" type="ORF">DNK57_00515</name>
</gene>
<accession>A0A842YK57</accession>
<dbReference type="EMBL" id="QKOF01000001">
    <property type="protein sequence ID" value="MBE2899317.1"/>
    <property type="molecule type" value="Genomic_DNA"/>
</dbReference>
<name>A0A842YK57_METTF</name>
<sequence length="50" mass="5926">MKMEEFLKECPVCGCRDKVVKRRFMDEHKSRTSMKEIVCEKCGHVFETAD</sequence>
<dbReference type="OrthoDB" id="84364at2157"/>
<dbReference type="Pfam" id="PF14354">
    <property type="entry name" value="Lar_restr_allev"/>
    <property type="match status" value="1"/>
</dbReference>
<dbReference type="NCBIfam" id="TIGR04165">
    <property type="entry name" value="methano_modCys"/>
    <property type="match status" value="1"/>
</dbReference>
<dbReference type="InterPro" id="IPR026493">
    <property type="entry name" value="Cys-rich_pep"/>
</dbReference>